<gene>
    <name evidence="3" type="ORF">HXO58_04630</name>
</gene>
<feature type="compositionally biased region" description="Polar residues" evidence="1">
    <location>
        <begin position="8"/>
        <end position="22"/>
    </location>
</feature>
<protein>
    <submittedName>
        <fullName evidence="3">DUF2079 domain-containing protein</fullName>
    </submittedName>
</protein>
<feature type="transmembrane region" description="Helical" evidence="2">
    <location>
        <begin position="375"/>
        <end position="398"/>
    </location>
</feature>
<organism evidence="3 4">
    <name type="scientific">Rothia mucilaginosa</name>
    <dbReference type="NCBI Taxonomy" id="43675"/>
    <lineage>
        <taxon>Bacteria</taxon>
        <taxon>Bacillati</taxon>
        <taxon>Actinomycetota</taxon>
        <taxon>Actinomycetes</taxon>
        <taxon>Micrococcales</taxon>
        <taxon>Micrococcaceae</taxon>
        <taxon>Rothia</taxon>
    </lineage>
</organism>
<keyword evidence="2" id="KW-1133">Transmembrane helix</keyword>
<keyword evidence="2" id="KW-0472">Membrane</keyword>
<keyword evidence="2" id="KW-0812">Transmembrane</keyword>
<dbReference type="Proteomes" id="UP000713964">
    <property type="component" value="Unassembled WGS sequence"/>
</dbReference>
<accession>A0A930L392</accession>
<evidence type="ECO:0000256" key="1">
    <source>
        <dbReference type="SAM" id="MobiDB-lite"/>
    </source>
</evidence>
<evidence type="ECO:0000313" key="3">
    <source>
        <dbReference type="EMBL" id="MBF1659104.1"/>
    </source>
</evidence>
<feature type="region of interest" description="Disordered" evidence="1">
    <location>
        <begin position="1"/>
        <end position="39"/>
    </location>
</feature>
<dbReference type="InterPro" id="IPR018650">
    <property type="entry name" value="STSV1_Orf64"/>
</dbReference>
<proteinExistence type="predicted"/>
<feature type="transmembrane region" description="Helical" evidence="2">
    <location>
        <begin position="261"/>
        <end position="281"/>
    </location>
</feature>
<evidence type="ECO:0000313" key="4">
    <source>
        <dbReference type="Proteomes" id="UP000713964"/>
    </source>
</evidence>
<reference evidence="3" key="1">
    <citation type="submission" date="2020-04" db="EMBL/GenBank/DDBJ databases">
        <title>Deep metagenomics examines the oral microbiome during advanced dental caries in children, revealing novel taxa and co-occurrences with host molecules.</title>
        <authorList>
            <person name="Baker J.L."/>
            <person name="Morton J.T."/>
            <person name="Dinis M."/>
            <person name="Alvarez R."/>
            <person name="Tran N.C."/>
            <person name="Knight R."/>
            <person name="Edlund A."/>
        </authorList>
    </citation>
    <scope>NUCLEOTIDE SEQUENCE</scope>
    <source>
        <strain evidence="3">JCVI_29_bin.11</strain>
    </source>
</reference>
<dbReference type="AlphaFoldDB" id="A0A930L392"/>
<feature type="transmembrane region" description="Helical" evidence="2">
    <location>
        <begin position="418"/>
        <end position="437"/>
    </location>
</feature>
<feature type="transmembrane region" description="Helical" evidence="2">
    <location>
        <begin position="483"/>
        <end position="502"/>
    </location>
</feature>
<name>A0A930L392_9MICC</name>
<feature type="transmembrane region" description="Helical" evidence="2">
    <location>
        <begin position="215"/>
        <end position="232"/>
    </location>
</feature>
<feature type="transmembrane region" description="Helical" evidence="2">
    <location>
        <begin position="185"/>
        <end position="209"/>
    </location>
</feature>
<feature type="transmembrane region" description="Helical" evidence="2">
    <location>
        <begin position="50"/>
        <end position="69"/>
    </location>
</feature>
<sequence length="615" mass="66390">MAPEAHDASSTINAPETTSGTATGARRQRTQKKPRQSFTERVKSIRPLELLPGLLLAAAVMALYTYYSLQQMKHWVTPSWDLAIFTQMAQAYSHFSVPIVPIKGPDFNLWGDHFHPILVLLGPIYALFPSPTTLLVVQNALVAFASFAIVRFTQRAFALAQKAELATTGTAESAQNANLVKYRGVIPTITGLLLGAGFALSFGVQQAIAAQFHEVAFAVPLLAMSLGYLVLASRVSGTERARYLAYACWWSLPIAFVKEDMGITVAAIGLIIFIRTGWLSIAVDILMPRLSAGTPAPMRTRMQQLYSSWARTPAVAESTMVMMWGVFWSAVAIYVILPYFNSGGNFDYADKVNFSAALGDPFGSALQMLSNNTKLATLGLLLITGAVLWVISPLAAIALPTLAWRLLSTMESYWASTWHYSLVLMPVVFLALLDAVVRVRYGVVPAAIPVRSGARVADSASAQEGDAAAEPGRLSAMARRMPVWALPAVALFLAVSPIFVAGSQQPLASLGNAQFTASALTATDQMKQDAVQKVPEGVSVASDLSILTQLIPGRTVYWIGHTGEPAPDYVVIDRRSNSWGGNPPTNAAQYAADRYGHSYAKYATVGTIDIVRRVD</sequence>
<feature type="compositionally biased region" description="Basic residues" evidence="1">
    <location>
        <begin position="26"/>
        <end position="35"/>
    </location>
</feature>
<comment type="caution">
    <text evidence="3">The sequence shown here is derived from an EMBL/GenBank/DDBJ whole genome shotgun (WGS) entry which is preliminary data.</text>
</comment>
<feature type="transmembrane region" description="Helical" evidence="2">
    <location>
        <begin position="321"/>
        <end position="340"/>
    </location>
</feature>
<dbReference type="EMBL" id="JABZXL010000009">
    <property type="protein sequence ID" value="MBF1659104.1"/>
    <property type="molecule type" value="Genomic_DNA"/>
</dbReference>
<evidence type="ECO:0000256" key="2">
    <source>
        <dbReference type="SAM" id="Phobius"/>
    </source>
</evidence>
<dbReference type="Pfam" id="PF09852">
    <property type="entry name" value="DUF2079"/>
    <property type="match status" value="1"/>
</dbReference>
<feature type="transmembrane region" description="Helical" evidence="2">
    <location>
        <begin position="133"/>
        <end position="152"/>
    </location>
</feature>